<feature type="region of interest" description="Disordered" evidence="1">
    <location>
        <begin position="94"/>
        <end position="132"/>
    </location>
</feature>
<organism evidence="3 4">
    <name type="scientific">Triparma laevis f. longispina</name>
    <dbReference type="NCBI Taxonomy" id="1714387"/>
    <lineage>
        <taxon>Eukaryota</taxon>
        <taxon>Sar</taxon>
        <taxon>Stramenopiles</taxon>
        <taxon>Ochrophyta</taxon>
        <taxon>Bolidophyceae</taxon>
        <taxon>Parmales</taxon>
        <taxon>Triparmaceae</taxon>
        <taxon>Triparma</taxon>
    </lineage>
</organism>
<evidence type="ECO:0000313" key="3">
    <source>
        <dbReference type="EMBL" id="GMH71430.1"/>
    </source>
</evidence>
<dbReference type="InterPro" id="IPR001202">
    <property type="entry name" value="WW_dom"/>
</dbReference>
<feature type="domain" description="WW" evidence="2">
    <location>
        <begin position="137"/>
        <end position="163"/>
    </location>
</feature>
<evidence type="ECO:0000259" key="2">
    <source>
        <dbReference type="PROSITE" id="PS01159"/>
    </source>
</evidence>
<sequence length="170" mass="18921">MCPPGQFSGVASPACAKCEPGKYADGKGISECTKKGEKWSNFLDYSSAIVERRYSTGHGAIEEARAVFVVNWSFERVKSWVDFAVAFEGQTELTPNPQDFLEDAPIGPPGTPPPSTRPPTIQEDEGEKTAAKSVCQWTEEWDKEFQAVYYLHVDGVTSTWDTPDDFWRSE</sequence>
<evidence type="ECO:0000313" key="4">
    <source>
        <dbReference type="Proteomes" id="UP001165122"/>
    </source>
</evidence>
<evidence type="ECO:0000256" key="1">
    <source>
        <dbReference type="SAM" id="MobiDB-lite"/>
    </source>
</evidence>
<proteinExistence type="predicted"/>
<dbReference type="AlphaFoldDB" id="A0A9W7AK80"/>
<keyword evidence="4" id="KW-1185">Reference proteome</keyword>
<accession>A0A9W7AK80</accession>
<dbReference type="Proteomes" id="UP001165122">
    <property type="component" value="Unassembled WGS sequence"/>
</dbReference>
<reference evidence="4" key="1">
    <citation type="journal article" date="2023" name="Commun. Biol.">
        <title>Genome analysis of Parmales, the sister group of diatoms, reveals the evolutionary specialization of diatoms from phago-mixotrophs to photoautotrophs.</title>
        <authorList>
            <person name="Ban H."/>
            <person name="Sato S."/>
            <person name="Yoshikawa S."/>
            <person name="Yamada K."/>
            <person name="Nakamura Y."/>
            <person name="Ichinomiya M."/>
            <person name="Sato N."/>
            <person name="Blanc-Mathieu R."/>
            <person name="Endo H."/>
            <person name="Kuwata A."/>
            <person name="Ogata H."/>
        </authorList>
    </citation>
    <scope>NUCLEOTIDE SEQUENCE [LARGE SCALE GENOMIC DNA]</scope>
    <source>
        <strain evidence="4">NIES 3700</strain>
    </source>
</reference>
<feature type="compositionally biased region" description="Pro residues" evidence="1">
    <location>
        <begin position="106"/>
        <end position="117"/>
    </location>
</feature>
<name>A0A9W7AK80_9STRA</name>
<dbReference type="EMBL" id="BRXW01000638">
    <property type="protein sequence ID" value="GMH71430.1"/>
    <property type="molecule type" value="Genomic_DNA"/>
</dbReference>
<gene>
    <name evidence="3" type="ORF">TrLO_g3889</name>
</gene>
<protein>
    <recommendedName>
        <fullName evidence="2">WW domain-containing protein</fullName>
    </recommendedName>
</protein>
<dbReference type="PROSITE" id="PS01159">
    <property type="entry name" value="WW_DOMAIN_1"/>
    <property type="match status" value="1"/>
</dbReference>
<comment type="caution">
    <text evidence="3">The sequence shown here is derived from an EMBL/GenBank/DDBJ whole genome shotgun (WGS) entry which is preliminary data.</text>
</comment>